<proteinExistence type="predicted"/>
<sequence length="169" mass="19035">MTRLVLALMMALVALPATASTEEAQLKGSGVLNQYLGTWQARTVMSPTKLIPRGYEETAAQEVKWVLSNQYLEVTSIGESQDSRDMINYADGSYHRFNFTSEGDSSYWIGDWQDDRRTMVWKMDLGIVSGFLTEHFLSIDEKEVTLVLRDAAGNIIIQAQTTQSRTETQ</sequence>
<accession>A0A381P3D0</accession>
<reference evidence="1" key="1">
    <citation type="submission" date="2018-05" db="EMBL/GenBank/DDBJ databases">
        <authorList>
            <person name="Lanie J.A."/>
            <person name="Ng W.-L."/>
            <person name="Kazmierczak K.M."/>
            <person name="Andrzejewski T.M."/>
            <person name="Davidsen T.M."/>
            <person name="Wayne K.J."/>
            <person name="Tettelin H."/>
            <person name="Glass J.I."/>
            <person name="Rusch D."/>
            <person name="Podicherti R."/>
            <person name="Tsui H.-C.T."/>
            <person name="Winkler M.E."/>
        </authorList>
    </citation>
    <scope>NUCLEOTIDE SEQUENCE</scope>
</reference>
<dbReference type="EMBL" id="UINC01000766">
    <property type="protein sequence ID" value="SUZ60819.1"/>
    <property type="molecule type" value="Genomic_DNA"/>
</dbReference>
<evidence type="ECO:0008006" key="2">
    <source>
        <dbReference type="Google" id="ProtNLM"/>
    </source>
</evidence>
<dbReference type="AlphaFoldDB" id="A0A381P3D0"/>
<name>A0A381P3D0_9ZZZZ</name>
<gene>
    <name evidence="1" type="ORF">METZ01_LOCUS13673</name>
</gene>
<protein>
    <recommendedName>
        <fullName evidence="2">Lipocalin-like domain-containing protein</fullName>
    </recommendedName>
</protein>
<evidence type="ECO:0000313" key="1">
    <source>
        <dbReference type="EMBL" id="SUZ60819.1"/>
    </source>
</evidence>
<organism evidence="1">
    <name type="scientific">marine metagenome</name>
    <dbReference type="NCBI Taxonomy" id="408172"/>
    <lineage>
        <taxon>unclassified sequences</taxon>
        <taxon>metagenomes</taxon>
        <taxon>ecological metagenomes</taxon>
    </lineage>
</organism>